<proteinExistence type="inferred from homology"/>
<feature type="transmembrane region" description="Helical" evidence="7">
    <location>
        <begin position="317"/>
        <end position="339"/>
    </location>
</feature>
<evidence type="ECO:0000256" key="3">
    <source>
        <dbReference type="ARBA" id="ARBA00022475"/>
    </source>
</evidence>
<keyword evidence="4 7" id="KW-0812">Transmembrane</keyword>
<evidence type="ECO:0000256" key="2">
    <source>
        <dbReference type="ARBA" id="ARBA00007430"/>
    </source>
</evidence>
<dbReference type="GO" id="GO:0005886">
    <property type="term" value="C:plasma membrane"/>
    <property type="evidence" value="ECO:0007669"/>
    <property type="project" value="UniProtKB-SubCell"/>
</dbReference>
<feature type="transmembrane region" description="Helical" evidence="7">
    <location>
        <begin position="75"/>
        <end position="94"/>
    </location>
</feature>
<dbReference type="EMBL" id="JAAONZ010000002">
    <property type="protein sequence ID" value="NHO64674.1"/>
    <property type="molecule type" value="Genomic_DNA"/>
</dbReference>
<evidence type="ECO:0000256" key="4">
    <source>
        <dbReference type="ARBA" id="ARBA00022692"/>
    </source>
</evidence>
<comment type="subcellular location">
    <subcellularLocation>
        <location evidence="1">Cell membrane</location>
        <topology evidence="1">Multi-pass membrane protein</topology>
    </subcellularLocation>
</comment>
<keyword evidence="5 7" id="KW-1133">Transmembrane helix</keyword>
<dbReference type="PANTHER" id="PTHR30250:SF10">
    <property type="entry name" value="LIPOPOLYSACCHARIDE BIOSYNTHESIS PROTEIN WZXC"/>
    <property type="match status" value="1"/>
</dbReference>
<dbReference type="Pfam" id="PF13440">
    <property type="entry name" value="Polysacc_synt_3"/>
    <property type="match status" value="1"/>
</dbReference>
<feature type="transmembrane region" description="Helical" evidence="7">
    <location>
        <begin position="37"/>
        <end position="54"/>
    </location>
</feature>
<comment type="similarity">
    <text evidence="2">Belongs to the polysaccharide synthase family.</text>
</comment>
<feature type="transmembrane region" description="Helical" evidence="7">
    <location>
        <begin position="351"/>
        <end position="371"/>
    </location>
</feature>
<feature type="transmembrane region" description="Helical" evidence="7">
    <location>
        <begin position="106"/>
        <end position="128"/>
    </location>
</feature>
<reference evidence="8" key="1">
    <citation type="submission" date="2020-03" db="EMBL/GenBank/DDBJ databases">
        <authorList>
            <person name="Guo F."/>
        </authorList>
    </citation>
    <scope>NUCLEOTIDE SEQUENCE</scope>
    <source>
        <strain evidence="8">JCM 30134</strain>
    </source>
</reference>
<feature type="transmembrane region" description="Helical" evidence="7">
    <location>
        <begin position="12"/>
        <end position="31"/>
    </location>
</feature>
<name>A0A9E5MJ82_9GAMM</name>
<dbReference type="PANTHER" id="PTHR30250">
    <property type="entry name" value="PST FAMILY PREDICTED COLANIC ACID TRANSPORTER"/>
    <property type="match status" value="1"/>
</dbReference>
<keyword evidence="9" id="KW-1185">Reference proteome</keyword>
<evidence type="ECO:0000256" key="5">
    <source>
        <dbReference type="ARBA" id="ARBA00022989"/>
    </source>
</evidence>
<feature type="transmembrane region" description="Helical" evidence="7">
    <location>
        <begin position="140"/>
        <end position="162"/>
    </location>
</feature>
<evidence type="ECO:0000256" key="6">
    <source>
        <dbReference type="ARBA" id="ARBA00023136"/>
    </source>
</evidence>
<feature type="transmembrane region" description="Helical" evidence="7">
    <location>
        <begin position="407"/>
        <end position="429"/>
    </location>
</feature>
<dbReference type="RefSeq" id="WP_167181928.1">
    <property type="nucleotide sequence ID" value="NZ_JAAONZ010000002.1"/>
</dbReference>
<evidence type="ECO:0000256" key="7">
    <source>
        <dbReference type="SAM" id="Phobius"/>
    </source>
</evidence>
<sequence length="484" mass="52865">MAVRKNLSMMGLAHFIAFVLNFASVIVVSRLLTPEEIGIYSVSVAILGLAHIFRDFGVGQYLVQAQTVGKTEFRAALSITLYASWLIALVLFLVREPLATLYQHDGVSQVLGILCINFIVLPFGTPLLSMMQRELQFHFLALNLGLSTLVQTSVTIACAYAGQSFLSMAWGALAAHLAKLVWLNIMRPGEIFIWPTLRGLKSTLHFGSLASLASIIREVGTSSSDLILGRTLGFSEVAFLSRANGLNKMLLTRVVALVRGVYFPTFANELRNGADGAKLYSRSMCYLVAITGPALAVMAITSEPLILFLFGEQWQRSVPLAMLICFYAMLVTPYSLYSLSLVAAGHVKRNLWVEVIIQTVQVLVLLSSIWWPLERVVMLLGLVALTQIACAQSALKKTFGLTMAAHLKSLAPSLLLIPFSASGPAILMYLAQSHGFSEQRLLILLLSGALAVSGWAIGIFVTRHPMRTEVMHGLSTLKSKYKPC</sequence>
<comment type="caution">
    <text evidence="8">The sequence shown here is derived from an EMBL/GenBank/DDBJ whole genome shotgun (WGS) entry which is preliminary data.</text>
</comment>
<feature type="transmembrane region" description="Helical" evidence="7">
    <location>
        <begin position="286"/>
        <end position="311"/>
    </location>
</feature>
<keyword evidence="6 7" id="KW-0472">Membrane</keyword>
<keyword evidence="3" id="KW-1003">Cell membrane</keyword>
<dbReference type="AlphaFoldDB" id="A0A9E5MJ82"/>
<organism evidence="8 9">
    <name type="scientific">Pseudomaricurvus hydrocarbonicus</name>
    <dbReference type="NCBI Taxonomy" id="1470433"/>
    <lineage>
        <taxon>Bacteria</taxon>
        <taxon>Pseudomonadati</taxon>
        <taxon>Pseudomonadota</taxon>
        <taxon>Gammaproteobacteria</taxon>
        <taxon>Cellvibrionales</taxon>
        <taxon>Cellvibrionaceae</taxon>
        <taxon>Pseudomaricurvus</taxon>
    </lineage>
</organism>
<accession>A0A9E5MJ82</accession>
<feature type="transmembrane region" description="Helical" evidence="7">
    <location>
        <begin position="441"/>
        <end position="461"/>
    </location>
</feature>
<evidence type="ECO:0000313" key="9">
    <source>
        <dbReference type="Proteomes" id="UP000787472"/>
    </source>
</evidence>
<evidence type="ECO:0000313" key="8">
    <source>
        <dbReference type="EMBL" id="NHO64674.1"/>
    </source>
</evidence>
<gene>
    <name evidence="8" type="ORF">G8770_03835</name>
</gene>
<feature type="transmembrane region" description="Helical" evidence="7">
    <location>
        <begin position="377"/>
        <end position="395"/>
    </location>
</feature>
<evidence type="ECO:0000256" key="1">
    <source>
        <dbReference type="ARBA" id="ARBA00004651"/>
    </source>
</evidence>
<dbReference type="InterPro" id="IPR050833">
    <property type="entry name" value="Poly_Biosynth_Transport"/>
</dbReference>
<protein>
    <submittedName>
        <fullName evidence="8">Oligosaccharide flippase family protein</fullName>
    </submittedName>
</protein>
<dbReference type="Proteomes" id="UP000787472">
    <property type="component" value="Unassembled WGS sequence"/>
</dbReference>